<reference evidence="7" key="1">
    <citation type="submission" date="2020-03" db="EMBL/GenBank/DDBJ databases">
        <title>Genome of Pelagibius litoralis DSM 21314T.</title>
        <authorList>
            <person name="Wang G."/>
        </authorList>
    </citation>
    <scope>NUCLEOTIDE SEQUENCE</scope>
    <source>
        <strain evidence="7">DSM 21314</strain>
    </source>
</reference>
<evidence type="ECO:0000313" key="8">
    <source>
        <dbReference type="Proteomes" id="UP000761264"/>
    </source>
</evidence>
<dbReference type="Gene3D" id="3.30.1330.60">
    <property type="entry name" value="OmpA-like domain"/>
    <property type="match status" value="1"/>
</dbReference>
<dbReference type="InterPro" id="IPR006665">
    <property type="entry name" value="OmpA-like"/>
</dbReference>
<comment type="caution">
    <text evidence="7">The sequence shown here is derived from an EMBL/GenBank/DDBJ whole genome shotgun (WGS) entry which is preliminary data.</text>
</comment>
<proteinExistence type="predicted"/>
<dbReference type="InterPro" id="IPR050330">
    <property type="entry name" value="Bact_OuterMem_StrucFunc"/>
</dbReference>
<accession>A0A967KEX6</accession>
<keyword evidence="2 4" id="KW-0472">Membrane</keyword>
<comment type="subcellular location">
    <subcellularLocation>
        <location evidence="1">Cell outer membrane</location>
    </subcellularLocation>
</comment>
<organism evidence="7 8">
    <name type="scientific">Pelagibius litoralis</name>
    <dbReference type="NCBI Taxonomy" id="374515"/>
    <lineage>
        <taxon>Bacteria</taxon>
        <taxon>Pseudomonadati</taxon>
        <taxon>Pseudomonadota</taxon>
        <taxon>Alphaproteobacteria</taxon>
        <taxon>Rhodospirillales</taxon>
        <taxon>Rhodovibrionaceae</taxon>
        <taxon>Pelagibius</taxon>
    </lineage>
</organism>
<feature type="signal peptide" evidence="5">
    <location>
        <begin position="1"/>
        <end position="24"/>
    </location>
</feature>
<evidence type="ECO:0000259" key="6">
    <source>
        <dbReference type="PROSITE" id="PS51123"/>
    </source>
</evidence>
<dbReference type="RefSeq" id="WP_167230988.1">
    <property type="nucleotide sequence ID" value="NZ_JAAQPH010000033.1"/>
</dbReference>
<name>A0A967KEX6_9PROT</name>
<evidence type="ECO:0000256" key="3">
    <source>
        <dbReference type="ARBA" id="ARBA00023237"/>
    </source>
</evidence>
<sequence>MMAKGFIVGAGLAVAVSMAAPAYAITPFNVPGTDFWDHPFGSVFDTRSGLDLESNGIAFNQGLQAGYAELSEDRSDAWLGADWDFVDGELFNHKARTASKNSVVLPDAPMDRELSEEQMATFQAALERLRRGFDMGGRYLAPADASFAQVKYDCWMEATEDGRTGDAESCRAEFESAMAAVEAQANYALTDVNYESPAPAMVAKTPTADQFIVLFDFDSSIYAPGNSTIVSEALNAALVNADRSIDITGHTDSSGALAYNQTLSERRANRVIDELVSGGVDPTRISGRGVGETQLLIPTGDGVREEGNRAVVIELN</sequence>
<protein>
    <submittedName>
        <fullName evidence="7">OmpA family protein</fullName>
    </submittedName>
</protein>
<dbReference type="Pfam" id="PF00691">
    <property type="entry name" value="OmpA"/>
    <property type="match status" value="1"/>
</dbReference>
<keyword evidence="8" id="KW-1185">Reference proteome</keyword>
<dbReference type="GO" id="GO:0009279">
    <property type="term" value="C:cell outer membrane"/>
    <property type="evidence" value="ECO:0007669"/>
    <property type="project" value="UniProtKB-SubCell"/>
</dbReference>
<evidence type="ECO:0000256" key="2">
    <source>
        <dbReference type="ARBA" id="ARBA00023136"/>
    </source>
</evidence>
<dbReference type="PANTHER" id="PTHR30329:SF21">
    <property type="entry name" value="LIPOPROTEIN YIAD-RELATED"/>
    <property type="match status" value="1"/>
</dbReference>
<dbReference type="EMBL" id="JAAQPH010000033">
    <property type="protein sequence ID" value="NIA72149.1"/>
    <property type="molecule type" value="Genomic_DNA"/>
</dbReference>
<dbReference type="AlphaFoldDB" id="A0A967KEX6"/>
<feature type="domain" description="OmpA-like" evidence="6">
    <location>
        <begin position="202"/>
        <end position="316"/>
    </location>
</feature>
<keyword evidence="3" id="KW-0998">Cell outer membrane</keyword>
<dbReference type="CDD" id="cd07185">
    <property type="entry name" value="OmpA_C-like"/>
    <property type="match status" value="1"/>
</dbReference>
<dbReference type="PROSITE" id="PS51123">
    <property type="entry name" value="OMPA_2"/>
    <property type="match status" value="1"/>
</dbReference>
<dbReference type="Proteomes" id="UP000761264">
    <property type="component" value="Unassembled WGS sequence"/>
</dbReference>
<evidence type="ECO:0000256" key="1">
    <source>
        <dbReference type="ARBA" id="ARBA00004442"/>
    </source>
</evidence>
<dbReference type="PRINTS" id="PR01021">
    <property type="entry name" value="OMPADOMAIN"/>
</dbReference>
<keyword evidence="5" id="KW-0732">Signal</keyword>
<dbReference type="SUPFAM" id="SSF103088">
    <property type="entry name" value="OmpA-like"/>
    <property type="match status" value="1"/>
</dbReference>
<dbReference type="PANTHER" id="PTHR30329">
    <property type="entry name" value="STATOR ELEMENT OF FLAGELLAR MOTOR COMPLEX"/>
    <property type="match status" value="1"/>
</dbReference>
<evidence type="ECO:0000313" key="7">
    <source>
        <dbReference type="EMBL" id="NIA72149.1"/>
    </source>
</evidence>
<evidence type="ECO:0000256" key="4">
    <source>
        <dbReference type="PROSITE-ProRule" id="PRU00473"/>
    </source>
</evidence>
<gene>
    <name evidence="7" type="ORF">HBA54_26520</name>
</gene>
<dbReference type="InterPro" id="IPR006664">
    <property type="entry name" value="OMP_bac"/>
</dbReference>
<dbReference type="InterPro" id="IPR036737">
    <property type="entry name" value="OmpA-like_sf"/>
</dbReference>
<feature type="chain" id="PRO_5037447419" evidence="5">
    <location>
        <begin position="25"/>
        <end position="316"/>
    </location>
</feature>
<evidence type="ECO:0000256" key="5">
    <source>
        <dbReference type="SAM" id="SignalP"/>
    </source>
</evidence>